<feature type="region of interest" description="Disordered" evidence="1">
    <location>
        <begin position="1"/>
        <end position="22"/>
    </location>
</feature>
<feature type="region of interest" description="Disordered" evidence="1">
    <location>
        <begin position="157"/>
        <end position="246"/>
    </location>
</feature>
<dbReference type="AlphaFoldDB" id="A0AA88I7U8"/>
<accession>A0AA88I7U8</accession>
<evidence type="ECO:0000256" key="1">
    <source>
        <dbReference type="SAM" id="MobiDB-lite"/>
    </source>
</evidence>
<dbReference type="EMBL" id="JAVRJZ010000006">
    <property type="protein sequence ID" value="KAK2721476.1"/>
    <property type="molecule type" value="Genomic_DNA"/>
</dbReference>
<sequence>MADTKLSNMKNATARRPRGESKLACSAKTCSGCSLAENRTEKSCLNKTGRNNKNSTTETAASPVNNITIPGQEESEKYKRTGLSQIQSGYGFIFMPTSIENSEKLMSFTEIIQNETYRILRRHNLIEDGNCTQGNEKNKSTGSETNLSVNVEVKRGRGRPKRIIDDNNIPPTKNLKTDFKTNRQTNQKLKGSNIRKVPQKQKRHGAEFQGEPKKKHQKFKTSKGSSKSTSLDLVPSSPTSKEMGTCEVKPEILIDSENPEELSFMRSLGLVPKHGQIA</sequence>
<keyword evidence="3" id="KW-1185">Reference proteome</keyword>
<comment type="caution">
    <text evidence="2">The sequence shown here is derived from an EMBL/GenBank/DDBJ whole genome shotgun (WGS) entry which is preliminary data.</text>
</comment>
<name>A0AA88I7U8_ARTSF</name>
<evidence type="ECO:0000313" key="2">
    <source>
        <dbReference type="EMBL" id="KAK2721476.1"/>
    </source>
</evidence>
<protein>
    <submittedName>
        <fullName evidence="2">Uncharacterized protein</fullName>
    </submittedName>
</protein>
<proteinExistence type="predicted"/>
<gene>
    <name evidence="2" type="ORF">QYM36_003682</name>
</gene>
<organism evidence="2 3">
    <name type="scientific">Artemia franciscana</name>
    <name type="common">Brine shrimp</name>
    <name type="synonym">Artemia sanfranciscana</name>
    <dbReference type="NCBI Taxonomy" id="6661"/>
    <lineage>
        <taxon>Eukaryota</taxon>
        <taxon>Metazoa</taxon>
        <taxon>Ecdysozoa</taxon>
        <taxon>Arthropoda</taxon>
        <taxon>Crustacea</taxon>
        <taxon>Branchiopoda</taxon>
        <taxon>Anostraca</taxon>
        <taxon>Artemiidae</taxon>
        <taxon>Artemia</taxon>
    </lineage>
</organism>
<dbReference type="Proteomes" id="UP001187531">
    <property type="component" value="Unassembled WGS sequence"/>
</dbReference>
<reference evidence="2" key="1">
    <citation type="submission" date="2023-07" db="EMBL/GenBank/DDBJ databases">
        <title>Chromosome-level genome assembly of Artemia franciscana.</title>
        <authorList>
            <person name="Jo E."/>
        </authorList>
    </citation>
    <scope>NUCLEOTIDE SEQUENCE</scope>
    <source>
        <tissue evidence="2">Whole body</tissue>
    </source>
</reference>
<feature type="compositionally biased region" description="Polar residues" evidence="1">
    <location>
        <begin position="1"/>
        <end position="11"/>
    </location>
</feature>
<evidence type="ECO:0000313" key="3">
    <source>
        <dbReference type="Proteomes" id="UP001187531"/>
    </source>
</evidence>